<protein>
    <submittedName>
        <fullName evidence="1">Uncharacterized protein</fullName>
    </submittedName>
</protein>
<dbReference type="EMBL" id="MU273860">
    <property type="protein sequence ID" value="KAI0027667.1"/>
    <property type="molecule type" value="Genomic_DNA"/>
</dbReference>
<keyword evidence="2" id="KW-1185">Reference proteome</keyword>
<reference evidence="1" key="1">
    <citation type="submission" date="2021-02" db="EMBL/GenBank/DDBJ databases">
        <authorList>
            <consortium name="DOE Joint Genome Institute"/>
            <person name="Ahrendt S."/>
            <person name="Looney B.P."/>
            <person name="Miyauchi S."/>
            <person name="Morin E."/>
            <person name="Drula E."/>
            <person name="Courty P.E."/>
            <person name="Chicoki N."/>
            <person name="Fauchery L."/>
            <person name="Kohler A."/>
            <person name="Kuo A."/>
            <person name="Labutti K."/>
            <person name="Pangilinan J."/>
            <person name="Lipzen A."/>
            <person name="Riley R."/>
            <person name="Andreopoulos W."/>
            <person name="He G."/>
            <person name="Johnson J."/>
            <person name="Barry K.W."/>
            <person name="Grigoriev I.V."/>
            <person name="Nagy L."/>
            <person name="Hibbett D."/>
            <person name="Henrissat B."/>
            <person name="Matheny P.B."/>
            <person name="Labbe J."/>
            <person name="Martin F."/>
        </authorList>
    </citation>
    <scope>NUCLEOTIDE SEQUENCE</scope>
    <source>
        <strain evidence="1">EC-137</strain>
    </source>
</reference>
<gene>
    <name evidence="1" type="ORF">K488DRAFT_74369</name>
</gene>
<evidence type="ECO:0000313" key="1">
    <source>
        <dbReference type="EMBL" id="KAI0027667.1"/>
    </source>
</evidence>
<sequence>MHGHRCTPVSSNLPCRRWGDGTLTSVDGDSAWLMSFWEIKRWRFHASLERLPATARAPVGTVIGAISNGPSILTLKVQGPLSRWKAPRPGAGLVPISGLSWSTNVPHPGSEQPAVSLPSHPTAPLAFKFPSLARTDKNPPSLSAITRQGSSLLVLRAAESTHRISSPYASPNSANPEFQMSYNNSNDDSYGNRDGGYGSSGNRDNSFNDGSYGSRGDNTYGNTGGFGSDGNRGGGDNYNSSSNDFGSGRNTGRSGGG</sequence>
<reference evidence="1" key="2">
    <citation type="journal article" date="2022" name="New Phytol.">
        <title>Evolutionary transition to the ectomycorrhizal habit in the genomes of a hyperdiverse lineage of mushroom-forming fungi.</title>
        <authorList>
            <person name="Looney B."/>
            <person name="Miyauchi S."/>
            <person name="Morin E."/>
            <person name="Drula E."/>
            <person name="Courty P.E."/>
            <person name="Kohler A."/>
            <person name="Kuo A."/>
            <person name="LaButti K."/>
            <person name="Pangilinan J."/>
            <person name="Lipzen A."/>
            <person name="Riley R."/>
            <person name="Andreopoulos W."/>
            <person name="He G."/>
            <person name="Johnson J."/>
            <person name="Nolan M."/>
            <person name="Tritt A."/>
            <person name="Barry K.W."/>
            <person name="Grigoriev I.V."/>
            <person name="Nagy L.G."/>
            <person name="Hibbett D."/>
            <person name="Henrissat B."/>
            <person name="Matheny P.B."/>
            <person name="Labbe J."/>
            <person name="Martin F.M."/>
        </authorList>
    </citation>
    <scope>NUCLEOTIDE SEQUENCE</scope>
    <source>
        <strain evidence="1">EC-137</strain>
    </source>
</reference>
<proteinExistence type="predicted"/>
<organism evidence="1 2">
    <name type="scientific">Vararia minispora EC-137</name>
    <dbReference type="NCBI Taxonomy" id="1314806"/>
    <lineage>
        <taxon>Eukaryota</taxon>
        <taxon>Fungi</taxon>
        <taxon>Dikarya</taxon>
        <taxon>Basidiomycota</taxon>
        <taxon>Agaricomycotina</taxon>
        <taxon>Agaricomycetes</taxon>
        <taxon>Russulales</taxon>
        <taxon>Lachnocladiaceae</taxon>
        <taxon>Vararia</taxon>
    </lineage>
</organism>
<dbReference type="Proteomes" id="UP000814128">
    <property type="component" value="Unassembled WGS sequence"/>
</dbReference>
<feature type="non-terminal residue" evidence="1">
    <location>
        <position position="257"/>
    </location>
</feature>
<evidence type="ECO:0000313" key="2">
    <source>
        <dbReference type="Proteomes" id="UP000814128"/>
    </source>
</evidence>
<accession>A0ACB8Q7P7</accession>
<comment type="caution">
    <text evidence="1">The sequence shown here is derived from an EMBL/GenBank/DDBJ whole genome shotgun (WGS) entry which is preliminary data.</text>
</comment>
<name>A0ACB8Q7P7_9AGAM</name>